<dbReference type="SUPFAM" id="SSF51197">
    <property type="entry name" value="Clavaminate synthase-like"/>
    <property type="match status" value="1"/>
</dbReference>
<dbReference type="PROSITE" id="PS51471">
    <property type="entry name" value="FE2OG_OXY"/>
    <property type="match status" value="1"/>
</dbReference>
<dbReference type="Pfam" id="PF13532">
    <property type="entry name" value="2OG-FeII_Oxy_2"/>
    <property type="match status" value="1"/>
</dbReference>
<proteinExistence type="predicted"/>
<feature type="domain" description="Fe2OG dioxygenase" evidence="1">
    <location>
        <begin position="533"/>
        <end position="634"/>
    </location>
</feature>
<reference evidence="2 3" key="1">
    <citation type="submission" date="2024-02" db="EMBL/GenBank/DDBJ databases">
        <authorList>
            <person name="Chen Y."/>
            <person name="Shah S."/>
            <person name="Dougan E. K."/>
            <person name="Thang M."/>
            <person name="Chan C."/>
        </authorList>
    </citation>
    <scope>NUCLEOTIDE SEQUENCE [LARGE SCALE GENOMIC DNA]</scope>
</reference>
<dbReference type="Proteomes" id="UP001642464">
    <property type="component" value="Unassembled WGS sequence"/>
</dbReference>
<evidence type="ECO:0000313" key="3">
    <source>
        <dbReference type="Proteomes" id="UP001642464"/>
    </source>
</evidence>
<organism evidence="2 3">
    <name type="scientific">Durusdinium trenchii</name>
    <dbReference type="NCBI Taxonomy" id="1381693"/>
    <lineage>
        <taxon>Eukaryota</taxon>
        <taxon>Sar</taxon>
        <taxon>Alveolata</taxon>
        <taxon>Dinophyceae</taxon>
        <taxon>Suessiales</taxon>
        <taxon>Symbiodiniaceae</taxon>
        <taxon>Durusdinium</taxon>
    </lineage>
</organism>
<dbReference type="InterPro" id="IPR027450">
    <property type="entry name" value="AlkB-like"/>
</dbReference>
<evidence type="ECO:0000259" key="1">
    <source>
        <dbReference type="PROSITE" id="PS51471"/>
    </source>
</evidence>
<dbReference type="PANTHER" id="PTHR31212">
    <property type="entry name" value="ALPHA-KETOGLUTARATE-DEPENDENT DIOXYGENASE ALKB HOMOLOG 3"/>
    <property type="match status" value="1"/>
</dbReference>
<evidence type="ECO:0000313" key="2">
    <source>
        <dbReference type="EMBL" id="CAK9051784.1"/>
    </source>
</evidence>
<accession>A0ABP0MM45</accession>
<dbReference type="InterPro" id="IPR032854">
    <property type="entry name" value="ALKBH3"/>
</dbReference>
<comment type="caution">
    <text evidence="2">The sequence shown here is derived from an EMBL/GenBank/DDBJ whole genome shotgun (WGS) entry which is preliminary data.</text>
</comment>
<keyword evidence="3" id="KW-1185">Reference proteome</keyword>
<dbReference type="PANTHER" id="PTHR31212:SF4">
    <property type="entry name" value="ALPHA-KETOGLUTARATE-DEPENDENT DIOXYGENASE ALKB HOMOLOG 3"/>
    <property type="match status" value="1"/>
</dbReference>
<dbReference type="InterPro" id="IPR005123">
    <property type="entry name" value="Oxoglu/Fe-dep_dioxygenase_dom"/>
</dbReference>
<name>A0ABP0MM45_9DINO</name>
<dbReference type="EMBL" id="CAXAMM010022336">
    <property type="protein sequence ID" value="CAK9051784.1"/>
    <property type="molecule type" value="Genomic_DNA"/>
</dbReference>
<dbReference type="InterPro" id="IPR037151">
    <property type="entry name" value="AlkB-like_sf"/>
</dbReference>
<gene>
    <name evidence="2" type="ORF">SCF082_LOCUS28397</name>
</gene>
<dbReference type="Gene3D" id="2.60.120.590">
    <property type="entry name" value="Alpha-ketoglutarate-dependent dioxygenase AlkB-like"/>
    <property type="match status" value="1"/>
</dbReference>
<protein>
    <recommendedName>
        <fullName evidence="1">Fe2OG dioxygenase domain-containing protein</fullName>
    </recommendedName>
</protein>
<sequence>MLPTPLTCEGESCVLQRSHREAPPSLWPTEVVLPLRSTWVWRIGRLRPEGQMQVLSAWYGHPSDPGRRLDVSERVKALLEGHEHLGSGLGNLLRESLHRDRKLCLPASTQFWGQDPAPFVWKKLEVKLRPPVPPPRYEGRFSALRPGGAQAEQLAWAVKHFEVDEVRRLLRRWPAGAALTDKEDNTLFHLAAGETARAAARREQAEEASPKTSFLGLRAAEGVCGTSRRLRRGGRPDWTMPVISWMSLVALRRGSTRPRVVCGCVPKNLVEGWVVKYQRDGPESTSLGLAVVDEKGRLQPLCTWEEDERTFVVNEDADAIDAEDRVVQLLDVMVSHRQMPRPVNPHGEEVEDTYLVDEEEDLSDVEIVVVSLLLQSGWQVVDQKNRRGERAEVVAQRLDRGGAAEEILRSRSRSFQEASRAEVPLQLIGEMSPVPWTWQYPVQDEQRRSFAGVNLGAFPKETCRRWMKTLTEQGDWIQLPGVPREVIWYVSEDCADVPYRYSGLEFPAVVYPEVMMEIREELCKLCGIPEGEYPNSCNVNIYQDGSQEVGWHSDDEVMFQGLAKDTRILSLSLGAARDFYWRLQGTSEALGVVSLGDGDVATMEGLFQKHYKHAVPASEQPCGPRINLTFRWIKVKAHAADAGTVAT</sequence>